<evidence type="ECO:0000256" key="1">
    <source>
        <dbReference type="SAM" id="MobiDB-lite"/>
    </source>
</evidence>
<dbReference type="Proteomes" id="UP000677804">
    <property type="component" value="Chromosome"/>
</dbReference>
<organism evidence="2 3">
    <name type="scientific">Cellulomonas wangleii</name>
    <dbReference type="NCBI Taxonomy" id="2816956"/>
    <lineage>
        <taxon>Bacteria</taxon>
        <taxon>Bacillati</taxon>
        <taxon>Actinomycetota</taxon>
        <taxon>Actinomycetes</taxon>
        <taxon>Micrococcales</taxon>
        <taxon>Cellulomonadaceae</taxon>
        <taxon>Cellulomonas</taxon>
    </lineage>
</organism>
<protein>
    <submittedName>
        <fullName evidence="2">Uncharacterized protein</fullName>
    </submittedName>
</protein>
<name>A0ABX8D4Y2_9CELL</name>
<reference evidence="2 3" key="1">
    <citation type="submission" date="2021-05" db="EMBL/GenBank/DDBJ databases">
        <title>Novel species in genus Cellulomonas.</title>
        <authorList>
            <person name="Zhang G."/>
        </authorList>
    </citation>
    <scope>NUCLEOTIDE SEQUENCE [LARGE SCALE GENOMIC DNA]</scope>
    <source>
        <strain evidence="3">zg-ZUI222</strain>
    </source>
</reference>
<feature type="region of interest" description="Disordered" evidence="1">
    <location>
        <begin position="73"/>
        <end position="93"/>
    </location>
</feature>
<dbReference type="EMBL" id="CP074405">
    <property type="protein sequence ID" value="QVI62116.1"/>
    <property type="molecule type" value="Genomic_DNA"/>
</dbReference>
<keyword evidence="3" id="KW-1185">Reference proteome</keyword>
<proteinExistence type="predicted"/>
<evidence type="ECO:0000313" key="3">
    <source>
        <dbReference type="Proteomes" id="UP000677804"/>
    </source>
</evidence>
<sequence>MAPAPGYDPGAADALRASRLRTLAARIETVVDPALNAARTELWECANADDVRERLAAYQGAARAAARHLLQEASSADNDARRKRDAAAVTGAY</sequence>
<evidence type="ECO:0000313" key="2">
    <source>
        <dbReference type="EMBL" id="QVI62116.1"/>
    </source>
</evidence>
<gene>
    <name evidence="2" type="ORF">KG103_17150</name>
</gene>
<accession>A0ABX8D4Y2</accession>
<dbReference type="RefSeq" id="WP_207339684.1">
    <property type="nucleotide sequence ID" value="NZ_CP074405.1"/>
</dbReference>